<dbReference type="GO" id="GO:0006109">
    <property type="term" value="P:regulation of carbohydrate metabolic process"/>
    <property type="evidence" value="ECO:0007669"/>
    <property type="project" value="InterPro"/>
</dbReference>
<evidence type="ECO:0000256" key="1">
    <source>
        <dbReference type="ARBA" id="ARBA00022490"/>
    </source>
</evidence>
<evidence type="ECO:0000313" key="6">
    <source>
        <dbReference type="Proteomes" id="UP000237830"/>
    </source>
</evidence>
<reference evidence="5 6" key="1">
    <citation type="submission" date="2017-12" db="EMBL/GenBank/DDBJ databases">
        <title>Genome sequence of Pseudomonas palleroniana MAB3.</title>
        <authorList>
            <person name="Nascimento F.X."/>
        </authorList>
    </citation>
    <scope>NUCLEOTIDE SEQUENCE [LARGE SCALE GENOMIC DNA]</scope>
    <source>
        <strain evidence="5 6">MAB3</strain>
    </source>
</reference>
<dbReference type="GO" id="GO:0006402">
    <property type="term" value="P:mRNA catabolic process"/>
    <property type="evidence" value="ECO:0007669"/>
    <property type="project" value="InterPro"/>
</dbReference>
<dbReference type="PANTHER" id="PTHR34984">
    <property type="entry name" value="CARBON STORAGE REGULATOR"/>
    <property type="match status" value="1"/>
</dbReference>
<name>A0A2L1JAG1_9PSED</name>
<keyword evidence="2" id="KW-0810">Translation regulation</keyword>
<dbReference type="Gene3D" id="2.60.40.4380">
    <property type="entry name" value="Translational regulator CsrA"/>
    <property type="match status" value="1"/>
</dbReference>
<evidence type="ECO:0000256" key="2">
    <source>
        <dbReference type="ARBA" id="ARBA00022845"/>
    </source>
</evidence>
<protein>
    <recommendedName>
        <fullName evidence="7">Carbon storage regulator</fullName>
    </recommendedName>
</protein>
<dbReference type="InterPro" id="IPR003751">
    <property type="entry name" value="CsrA"/>
</dbReference>
<proteinExistence type="predicted"/>
<evidence type="ECO:0000313" key="5">
    <source>
        <dbReference type="EMBL" id="AVE05459.1"/>
    </source>
</evidence>
<evidence type="ECO:0008006" key="7">
    <source>
        <dbReference type="Google" id="ProtNLM"/>
    </source>
</evidence>
<evidence type="ECO:0000256" key="3">
    <source>
        <dbReference type="ARBA" id="ARBA00022884"/>
    </source>
</evidence>
<sequence>MLVITRAPNESLRIGDEIQIKVTKIVGDAVFLGVTAPKHIPITRSARGVQTVSDDLPTVEHEG</sequence>
<organism evidence="5 6">
    <name type="scientific">Pseudomonas palleroniana</name>
    <dbReference type="NCBI Taxonomy" id="191390"/>
    <lineage>
        <taxon>Bacteria</taxon>
        <taxon>Pseudomonadati</taxon>
        <taxon>Pseudomonadota</taxon>
        <taxon>Gammaproteobacteria</taxon>
        <taxon>Pseudomonadales</taxon>
        <taxon>Pseudomonadaceae</taxon>
        <taxon>Pseudomonas</taxon>
    </lineage>
</organism>
<dbReference type="SUPFAM" id="SSF117130">
    <property type="entry name" value="CsrA-like"/>
    <property type="match status" value="1"/>
</dbReference>
<dbReference type="Proteomes" id="UP000237830">
    <property type="component" value="Chromosome"/>
</dbReference>
<dbReference type="AlphaFoldDB" id="A0A2L1JAG1"/>
<keyword evidence="1" id="KW-0963">Cytoplasm</keyword>
<keyword evidence="4" id="KW-0010">Activator</keyword>
<accession>A0A2L1JAG1</accession>
<dbReference type="GO" id="GO:0048027">
    <property type="term" value="F:mRNA 5'-UTR binding"/>
    <property type="evidence" value="ECO:0007669"/>
    <property type="project" value="TreeGrafter"/>
</dbReference>
<dbReference type="EMBL" id="CP025494">
    <property type="protein sequence ID" value="AVE05459.1"/>
    <property type="molecule type" value="Genomic_DNA"/>
</dbReference>
<gene>
    <name evidence="5" type="ORF">CYL20_13225</name>
</gene>
<dbReference type="PANTHER" id="PTHR34984:SF1">
    <property type="entry name" value="CARBON STORAGE REGULATOR"/>
    <property type="match status" value="1"/>
</dbReference>
<dbReference type="Pfam" id="PF02599">
    <property type="entry name" value="CsrA"/>
    <property type="match status" value="1"/>
</dbReference>
<dbReference type="InterPro" id="IPR036107">
    <property type="entry name" value="CsrA_sf"/>
</dbReference>
<evidence type="ECO:0000256" key="4">
    <source>
        <dbReference type="ARBA" id="ARBA00023159"/>
    </source>
</evidence>
<keyword evidence="3" id="KW-0694">RNA-binding</keyword>
<dbReference type="GO" id="GO:0005829">
    <property type="term" value="C:cytosol"/>
    <property type="evidence" value="ECO:0007669"/>
    <property type="project" value="TreeGrafter"/>
</dbReference>
<dbReference type="GO" id="GO:0045947">
    <property type="term" value="P:negative regulation of translational initiation"/>
    <property type="evidence" value="ECO:0007669"/>
    <property type="project" value="TreeGrafter"/>
</dbReference>
<dbReference type="RefSeq" id="WP_104994689.1">
    <property type="nucleotide sequence ID" value="NZ_CP025494.1"/>
</dbReference>